<dbReference type="EC" id="2.1.1.266" evidence="1"/>
<keyword evidence="3" id="KW-1185">Reference proteome</keyword>
<evidence type="ECO:0000313" key="2">
    <source>
        <dbReference type="EMBL" id="QEI05412.1"/>
    </source>
</evidence>
<feature type="active site" description="Proton acceptor" evidence="1">
    <location>
        <position position="169"/>
    </location>
</feature>
<dbReference type="AlphaFoldDB" id="A0A5C0ASY1"/>
<organism evidence="2 3">
    <name type="scientific">Pigmentiphaga aceris</name>
    <dbReference type="NCBI Taxonomy" id="1940612"/>
    <lineage>
        <taxon>Bacteria</taxon>
        <taxon>Pseudomonadati</taxon>
        <taxon>Pseudomonadota</taxon>
        <taxon>Betaproteobacteria</taxon>
        <taxon>Burkholderiales</taxon>
        <taxon>Alcaligenaceae</taxon>
        <taxon>Pigmentiphaga</taxon>
    </lineage>
</organism>
<dbReference type="Gene3D" id="3.40.50.150">
    <property type="entry name" value="Vaccinia Virus protein VP39"/>
    <property type="match status" value="1"/>
</dbReference>
<dbReference type="EMBL" id="CP043046">
    <property type="protein sequence ID" value="QEI05412.1"/>
    <property type="molecule type" value="Genomic_DNA"/>
</dbReference>
<comment type="function">
    <text evidence="1">Specifically methylates the adenine in position 2030 of 23S rRNA.</text>
</comment>
<evidence type="ECO:0000313" key="3">
    <source>
        <dbReference type="Proteomes" id="UP000325161"/>
    </source>
</evidence>
<dbReference type="InterPro" id="IPR007473">
    <property type="entry name" value="RlmJ"/>
</dbReference>
<keyword evidence="1" id="KW-0698">rRNA processing</keyword>
<dbReference type="RefSeq" id="WP_148813605.1">
    <property type="nucleotide sequence ID" value="NZ_CP043046.1"/>
</dbReference>
<dbReference type="SUPFAM" id="SSF53335">
    <property type="entry name" value="S-adenosyl-L-methionine-dependent methyltransferases"/>
    <property type="match status" value="1"/>
</dbReference>
<dbReference type="Proteomes" id="UP000325161">
    <property type="component" value="Chromosome"/>
</dbReference>
<dbReference type="OrthoDB" id="9791274at2"/>
<feature type="binding site" evidence="1">
    <location>
        <position position="42"/>
    </location>
    <ligand>
        <name>S-adenosyl-L-methionine</name>
        <dbReference type="ChEBI" id="CHEBI:59789"/>
    </ligand>
</feature>
<dbReference type="HAMAP" id="MF_00934">
    <property type="entry name" value="23SrRNA_methyltr_J"/>
    <property type="match status" value="1"/>
</dbReference>
<feature type="binding site" evidence="1">
    <location>
        <position position="19"/>
    </location>
    <ligand>
        <name>S-adenosyl-L-methionine</name>
        <dbReference type="ChEBI" id="CHEBI:59789"/>
    </ligand>
</feature>
<name>A0A5C0ASY1_9BURK</name>
<reference evidence="2 3" key="1">
    <citation type="submission" date="2019-08" db="EMBL/GenBank/DDBJ databases">
        <title>Amphibian skin-associated Pigmentiphaga: genome sequence and occurrence across geography and hosts.</title>
        <authorList>
            <person name="Bletz M.C."/>
            <person name="Bunk B."/>
            <person name="Sproeer C."/>
            <person name="Biwer P."/>
            <person name="Reiter S."/>
            <person name="Rabemananjara F.C.E."/>
            <person name="Schulz S."/>
            <person name="Overmann J."/>
            <person name="Vences M."/>
        </authorList>
    </citation>
    <scope>NUCLEOTIDE SEQUENCE [LARGE SCALE GENOMIC DNA]</scope>
    <source>
        <strain evidence="2 3">Mada1488</strain>
    </source>
</reference>
<feature type="binding site" evidence="1">
    <location>
        <position position="169"/>
    </location>
    <ligand>
        <name>S-adenosyl-L-methionine</name>
        <dbReference type="ChEBI" id="CHEBI:59789"/>
    </ligand>
</feature>
<keyword evidence="1" id="KW-0694">RNA-binding</keyword>
<dbReference type="PANTHER" id="PTHR37426">
    <property type="entry name" value="RIBOSOMAL RNA LARGE SUBUNIT METHYLTRANSFERASE J"/>
    <property type="match status" value="1"/>
</dbReference>
<comment type="subunit">
    <text evidence="1">Monomer.</text>
</comment>
<protein>
    <recommendedName>
        <fullName evidence="1">Ribosomal RNA large subunit methyltransferase J</fullName>
        <ecNumber evidence="1">2.1.1.266</ecNumber>
    </recommendedName>
    <alternativeName>
        <fullName evidence="1">23S rRNA (adenine(2030)-N6)-methyltransferase</fullName>
    </alternativeName>
    <alternativeName>
        <fullName evidence="1">23S rRNA m6A2030 methyltransferase</fullName>
    </alternativeName>
</protein>
<comment type="catalytic activity">
    <reaction evidence="1">
        <text>adenosine(2030) in 23S rRNA + S-adenosyl-L-methionine = N(6)-methyladenosine(2030) in 23S rRNA + S-adenosyl-L-homocysteine + H(+)</text>
        <dbReference type="Rhea" id="RHEA:43736"/>
        <dbReference type="Rhea" id="RHEA-COMP:10668"/>
        <dbReference type="Rhea" id="RHEA-COMP:10669"/>
        <dbReference type="ChEBI" id="CHEBI:15378"/>
        <dbReference type="ChEBI" id="CHEBI:57856"/>
        <dbReference type="ChEBI" id="CHEBI:59789"/>
        <dbReference type="ChEBI" id="CHEBI:74411"/>
        <dbReference type="ChEBI" id="CHEBI:74449"/>
        <dbReference type="EC" id="2.1.1.266"/>
    </reaction>
</comment>
<dbReference type="KEGG" id="pacr:FXN63_05820"/>
<keyword evidence="1 2" id="KW-0489">Methyltransferase</keyword>
<dbReference type="GO" id="GO:0036307">
    <property type="term" value="F:23S rRNA (adenine(2030)-N(6))-methyltransferase activity"/>
    <property type="evidence" value="ECO:0007669"/>
    <property type="project" value="UniProtKB-UniRule"/>
</dbReference>
<accession>A0A5C0ASY1</accession>
<keyword evidence="1" id="KW-0949">S-adenosyl-L-methionine</keyword>
<gene>
    <name evidence="1" type="primary">rlmJ</name>
    <name evidence="2" type="ORF">FXN63_05820</name>
</gene>
<dbReference type="GO" id="GO:0005829">
    <property type="term" value="C:cytosol"/>
    <property type="evidence" value="ECO:0007669"/>
    <property type="project" value="TreeGrafter"/>
</dbReference>
<dbReference type="Pfam" id="PF04378">
    <property type="entry name" value="RsmJ"/>
    <property type="match status" value="1"/>
</dbReference>
<feature type="binding site" evidence="1">
    <location>
        <position position="100"/>
    </location>
    <ligand>
        <name>S-adenosyl-L-methionine</name>
        <dbReference type="ChEBI" id="CHEBI:59789"/>
    </ligand>
</feature>
<evidence type="ECO:0000256" key="1">
    <source>
        <dbReference type="HAMAP-Rule" id="MF_00934"/>
    </source>
</evidence>
<sequence>MFSYRHAFHAGNHADVLKHLILIQLLKYLGQKDTPYWYIDTHSGAGVYALEGEWAGKNAEHEGGIARLWERDDLPPAVADYVEEVAAWNEDGALRHYPGSPFIAGPMLRDRDCMRLFEAHPTEITVLQDNVRTLGRHVQRKTMFYDRDGFSGLKGLLPPPTRRGLVLIDPSYEDKRDYTYVMHTLQEGLERFATGMYAVWYPQVARREAQQLPEKLMRIDAKWLHVSLTVRQPSGIGLGLNGSGMFIINPPWTLAATLKSVMPWLVEALGEDEGATFTLDTHGV</sequence>
<proteinExistence type="inferred from homology"/>
<keyword evidence="1 2" id="KW-0808">Transferase</keyword>
<feature type="binding site" evidence="1">
    <location>
        <position position="118"/>
    </location>
    <ligand>
        <name>S-adenosyl-L-methionine</name>
        <dbReference type="ChEBI" id="CHEBI:59789"/>
    </ligand>
</feature>
<dbReference type="GO" id="GO:0070475">
    <property type="term" value="P:rRNA base methylation"/>
    <property type="evidence" value="ECO:0007669"/>
    <property type="project" value="UniProtKB-UniRule"/>
</dbReference>
<dbReference type="PANTHER" id="PTHR37426:SF1">
    <property type="entry name" value="RIBOSOMAL RNA LARGE SUBUNIT METHYLTRANSFERASE J"/>
    <property type="match status" value="1"/>
</dbReference>
<feature type="site" description="Interaction with substrate rRNA" evidence="1">
    <location>
        <position position="4"/>
    </location>
</feature>
<feature type="binding site" evidence="1">
    <location>
        <begin position="148"/>
        <end position="149"/>
    </location>
    <ligand>
        <name>S-adenosyl-L-methionine</name>
        <dbReference type="ChEBI" id="CHEBI:59789"/>
    </ligand>
</feature>
<comment type="similarity">
    <text evidence="1">Belongs to the RlmJ family.</text>
</comment>
<dbReference type="InterPro" id="IPR029063">
    <property type="entry name" value="SAM-dependent_MTases_sf"/>
</dbReference>
<dbReference type="GO" id="GO:0003723">
    <property type="term" value="F:RNA binding"/>
    <property type="evidence" value="ECO:0007669"/>
    <property type="project" value="UniProtKB-UniRule"/>
</dbReference>